<sequence length="82" mass="9553">MENKKSAEFLLNYSWEGKTKGQIILEMELPDYEQEYLEDAMNELGPKGKYSGMDLDSYFVLRMAMDEDDVGPLNDDDIIYKN</sequence>
<evidence type="ECO:0000313" key="1">
    <source>
        <dbReference type="EMBL" id="ARJ25955.1"/>
    </source>
</evidence>
<geneLocation type="plasmid" evidence="1 2">
    <name>unnamed5</name>
</geneLocation>
<evidence type="ECO:0000313" key="2">
    <source>
        <dbReference type="Proteomes" id="UP000192932"/>
    </source>
</evidence>
<keyword evidence="1" id="KW-0614">Plasmid</keyword>
<proteinExistence type="predicted"/>
<reference evidence="1 2" key="1">
    <citation type="submission" date="2017-04" db="EMBL/GenBank/DDBJ databases">
        <title>The Characteristic of a Fine Plant Growth-Promoting Rhizobacteria Bacillus mycoides Gnyt1 and its Whole Genome Sequencing Analysis.</title>
        <authorList>
            <person name="Li J.H."/>
            <person name="Yao T."/>
        </authorList>
    </citation>
    <scope>NUCLEOTIDE SEQUENCE [LARGE SCALE GENOMIC DNA]</scope>
    <source>
        <strain evidence="1 2">Gnyt1</strain>
        <plasmid evidence="2">Plasmid unnamed5</plasmid>
    </source>
</reference>
<dbReference type="Proteomes" id="UP000192932">
    <property type="component" value="Plasmid unnamed5"/>
</dbReference>
<dbReference type="RefSeq" id="WP_085313639.1">
    <property type="nucleotide sequence ID" value="NZ_CP020748.1"/>
</dbReference>
<dbReference type="AlphaFoldDB" id="A0A1W6AJJ4"/>
<gene>
    <name evidence="1" type="ORF">B7492_33530</name>
</gene>
<organism evidence="1 2">
    <name type="scientific">Bacillus mycoides</name>
    <dbReference type="NCBI Taxonomy" id="1405"/>
    <lineage>
        <taxon>Bacteria</taxon>
        <taxon>Bacillati</taxon>
        <taxon>Bacillota</taxon>
        <taxon>Bacilli</taxon>
        <taxon>Bacillales</taxon>
        <taxon>Bacillaceae</taxon>
        <taxon>Bacillus</taxon>
        <taxon>Bacillus cereus group</taxon>
    </lineage>
</organism>
<name>A0A1W6AJJ4_BACMY</name>
<accession>A0A1W6AJJ4</accession>
<dbReference type="EMBL" id="CP020748">
    <property type="protein sequence ID" value="ARJ25955.1"/>
    <property type="molecule type" value="Genomic_DNA"/>
</dbReference>
<protein>
    <submittedName>
        <fullName evidence="1">Uncharacterized protein</fullName>
    </submittedName>
</protein>